<comment type="function">
    <text evidence="4">Catalyzes the NADPH-dependent reduction of ketopantoate into pantoic acid.</text>
</comment>
<evidence type="ECO:0000313" key="7">
    <source>
        <dbReference type="EMBL" id="GAA2341051.1"/>
    </source>
</evidence>
<dbReference type="Gene3D" id="3.40.50.720">
    <property type="entry name" value="NAD(P)-binding Rossmann-like Domain"/>
    <property type="match status" value="1"/>
</dbReference>
<evidence type="ECO:0000256" key="2">
    <source>
        <dbReference type="ARBA" id="ARBA00022857"/>
    </source>
</evidence>
<dbReference type="PANTHER" id="PTHR21708">
    <property type="entry name" value="PROBABLE 2-DEHYDROPANTOATE 2-REDUCTASE"/>
    <property type="match status" value="1"/>
</dbReference>
<dbReference type="Gene3D" id="1.10.1040.10">
    <property type="entry name" value="N-(1-d-carboxylethyl)-l-norvaline Dehydrogenase, domain 2"/>
    <property type="match status" value="1"/>
</dbReference>
<comment type="similarity">
    <text evidence="1 4">Belongs to the ketopantoate reductase family.</text>
</comment>
<keyword evidence="2 4" id="KW-0521">NADP</keyword>
<gene>
    <name evidence="7" type="ORF">GCM10009854_16880</name>
</gene>
<dbReference type="InterPro" id="IPR003710">
    <property type="entry name" value="ApbA"/>
</dbReference>
<proteinExistence type="inferred from homology"/>
<keyword evidence="4" id="KW-0566">Pantothenate biosynthesis</keyword>
<dbReference type="InterPro" id="IPR013328">
    <property type="entry name" value="6PGD_dom2"/>
</dbReference>
<comment type="catalytic activity">
    <reaction evidence="4">
        <text>(R)-pantoate + NADP(+) = 2-dehydropantoate + NADPH + H(+)</text>
        <dbReference type="Rhea" id="RHEA:16233"/>
        <dbReference type="ChEBI" id="CHEBI:11561"/>
        <dbReference type="ChEBI" id="CHEBI:15378"/>
        <dbReference type="ChEBI" id="CHEBI:15980"/>
        <dbReference type="ChEBI" id="CHEBI:57783"/>
        <dbReference type="ChEBI" id="CHEBI:58349"/>
        <dbReference type="EC" id="1.1.1.169"/>
    </reaction>
</comment>
<feature type="domain" description="Ketopantoate reductase C-terminal" evidence="6">
    <location>
        <begin position="159"/>
        <end position="281"/>
    </location>
</feature>
<dbReference type="InterPro" id="IPR051402">
    <property type="entry name" value="KPR-Related"/>
</dbReference>
<dbReference type="Pfam" id="PF08546">
    <property type="entry name" value="ApbA_C"/>
    <property type="match status" value="1"/>
</dbReference>
<name>A0ABP5SXK9_9PSEU</name>
<evidence type="ECO:0000259" key="6">
    <source>
        <dbReference type="Pfam" id="PF08546"/>
    </source>
</evidence>
<organism evidence="7 8">
    <name type="scientific">Saccharopolyspora halophila</name>
    <dbReference type="NCBI Taxonomy" id="405551"/>
    <lineage>
        <taxon>Bacteria</taxon>
        <taxon>Bacillati</taxon>
        <taxon>Actinomycetota</taxon>
        <taxon>Actinomycetes</taxon>
        <taxon>Pseudonocardiales</taxon>
        <taxon>Pseudonocardiaceae</taxon>
        <taxon>Saccharopolyspora</taxon>
    </lineage>
</organism>
<dbReference type="PANTHER" id="PTHR21708:SF26">
    <property type="entry name" value="2-DEHYDROPANTOATE 2-REDUCTASE"/>
    <property type="match status" value="1"/>
</dbReference>
<comment type="pathway">
    <text evidence="4">Cofactor biosynthesis; (R)-pantothenate biosynthesis; (R)-pantoate from 3-methyl-2-oxobutanoate: step 2/2.</text>
</comment>
<evidence type="ECO:0000313" key="8">
    <source>
        <dbReference type="Proteomes" id="UP001501218"/>
    </source>
</evidence>
<evidence type="ECO:0000259" key="5">
    <source>
        <dbReference type="Pfam" id="PF02558"/>
    </source>
</evidence>
<evidence type="ECO:0000256" key="3">
    <source>
        <dbReference type="ARBA" id="ARBA00023002"/>
    </source>
</evidence>
<protein>
    <recommendedName>
        <fullName evidence="4">2-dehydropantoate 2-reductase</fullName>
        <ecNumber evidence="4">1.1.1.169</ecNumber>
    </recommendedName>
    <alternativeName>
        <fullName evidence="4">Ketopantoate reductase</fullName>
    </alternativeName>
</protein>
<comment type="caution">
    <text evidence="7">The sequence shown here is derived from an EMBL/GenBank/DDBJ whole genome shotgun (WGS) entry which is preliminary data.</text>
</comment>
<keyword evidence="8" id="KW-1185">Reference proteome</keyword>
<accession>A0ABP5SXK9</accession>
<dbReference type="EMBL" id="BAAARA010000004">
    <property type="protein sequence ID" value="GAA2341051.1"/>
    <property type="molecule type" value="Genomic_DNA"/>
</dbReference>
<evidence type="ECO:0000256" key="4">
    <source>
        <dbReference type="RuleBase" id="RU362068"/>
    </source>
</evidence>
<dbReference type="Pfam" id="PF02558">
    <property type="entry name" value="ApbA"/>
    <property type="match status" value="1"/>
</dbReference>
<dbReference type="InterPro" id="IPR013332">
    <property type="entry name" value="KPR_N"/>
</dbReference>
<dbReference type="NCBIfam" id="TIGR00745">
    <property type="entry name" value="apbA_panE"/>
    <property type="match status" value="1"/>
</dbReference>
<dbReference type="SUPFAM" id="SSF51735">
    <property type="entry name" value="NAD(P)-binding Rossmann-fold domains"/>
    <property type="match status" value="1"/>
</dbReference>
<dbReference type="InterPro" id="IPR036291">
    <property type="entry name" value="NAD(P)-bd_dom_sf"/>
</dbReference>
<dbReference type="EC" id="1.1.1.169" evidence="4"/>
<reference evidence="8" key="1">
    <citation type="journal article" date="2019" name="Int. J. Syst. Evol. Microbiol.">
        <title>The Global Catalogue of Microorganisms (GCM) 10K type strain sequencing project: providing services to taxonomists for standard genome sequencing and annotation.</title>
        <authorList>
            <consortium name="The Broad Institute Genomics Platform"/>
            <consortium name="The Broad Institute Genome Sequencing Center for Infectious Disease"/>
            <person name="Wu L."/>
            <person name="Ma J."/>
        </authorList>
    </citation>
    <scope>NUCLEOTIDE SEQUENCE [LARGE SCALE GENOMIC DNA]</scope>
    <source>
        <strain evidence="8">JCM 16221</strain>
    </source>
</reference>
<keyword evidence="3 4" id="KW-0560">Oxidoreductase</keyword>
<dbReference type="SUPFAM" id="SSF48179">
    <property type="entry name" value="6-phosphogluconate dehydrogenase C-terminal domain-like"/>
    <property type="match status" value="1"/>
</dbReference>
<evidence type="ECO:0000256" key="1">
    <source>
        <dbReference type="ARBA" id="ARBA00007870"/>
    </source>
</evidence>
<dbReference type="InterPro" id="IPR013752">
    <property type="entry name" value="KPA_reductase"/>
</dbReference>
<sequence>MIGSGGIGGALAEAAHDAGHRVTMCVRTPFERLTLQTPEGTREVPVEVATEPGGLGEVDWAVLTTKVHDVPGAAGWLHKLGDGRTPLVVVQNGVEHRESVADVRTPVLPALIYVGAERLSPGEVVRRSPVTMQLPADELGERFTELLADSAVRIKQTSDFRTAAWRKMLTNLAPNPITALTLRRLDVLADPDVEELSAGILREAIEVARAEGADLGEQDAEQVLRDYVELMPPTNGTSMLYDRIAGLPTEHEHITGTLVRAARTHGIDVPLNRTLLTLLRACKPMQLPTP</sequence>
<dbReference type="InterPro" id="IPR008927">
    <property type="entry name" value="6-PGluconate_DH-like_C_sf"/>
</dbReference>
<dbReference type="NCBIfam" id="NF005091">
    <property type="entry name" value="PRK06522.2-2"/>
    <property type="match status" value="1"/>
</dbReference>
<feature type="domain" description="Ketopantoate reductase N-terminal" evidence="5">
    <location>
        <begin position="2"/>
        <end position="135"/>
    </location>
</feature>
<dbReference type="Proteomes" id="UP001501218">
    <property type="component" value="Unassembled WGS sequence"/>
</dbReference>